<comment type="caution">
    <text evidence="1">The sequence shown here is derived from an EMBL/GenBank/DDBJ whole genome shotgun (WGS) entry which is preliminary data.</text>
</comment>
<proteinExistence type="predicted"/>
<gene>
    <name evidence="1" type="ORF">PIB30_089247</name>
</gene>
<organism evidence="1 2">
    <name type="scientific">Stylosanthes scabra</name>
    <dbReference type="NCBI Taxonomy" id="79078"/>
    <lineage>
        <taxon>Eukaryota</taxon>
        <taxon>Viridiplantae</taxon>
        <taxon>Streptophyta</taxon>
        <taxon>Embryophyta</taxon>
        <taxon>Tracheophyta</taxon>
        <taxon>Spermatophyta</taxon>
        <taxon>Magnoliopsida</taxon>
        <taxon>eudicotyledons</taxon>
        <taxon>Gunneridae</taxon>
        <taxon>Pentapetalae</taxon>
        <taxon>rosids</taxon>
        <taxon>fabids</taxon>
        <taxon>Fabales</taxon>
        <taxon>Fabaceae</taxon>
        <taxon>Papilionoideae</taxon>
        <taxon>50 kb inversion clade</taxon>
        <taxon>dalbergioids sensu lato</taxon>
        <taxon>Dalbergieae</taxon>
        <taxon>Pterocarpus clade</taxon>
        <taxon>Stylosanthes</taxon>
    </lineage>
</organism>
<name>A0ABU6SUA7_9FABA</name>
<reference evidence="1 2" key="1">
    <citation type="journal article" date="2023" name="Plants (Basel)">
        <title>Bridging the Gap: Combining Genomics and Transcriptomics Approaches to Understand Stylosanthes scabra, an Orphan Legume from the Brazilian Caatinga.</title>
        <authorList>
            <person name="Ferreira-Neto J.R.C."/>
            <person name="da Silva M.D."/>
            <person name="Binneck E."/>
            <person name="de Melo N.F."/>
            <person name="da Silva R.H."/>
            <person name="de Melo A.L.T.M."/>
            <person name="Pandolfi V."/>
            <person name="Bustamante F.O."/>
            <person name="Brasileiro-Vidal A.C."/>
            <person name="Benko-Iseppon A.M."/>
        </authorList>
    </citation>
    <scope>NUCLEOTIDE SEQUENCE [LARGE SCALE GENOMIC DNA]</scope>
    <source>
        <tissue evidence="1">Leaves</tissue>
    </source>
</reference>
<evidence type="ECO:0000313" key="2">
    <source>
        <dbReference type="Proteomes" id="UP001341840"/>
    </source>
</evidence>
<dbReference type="Proteomes" id="UP001341840">
    <property type="component" value="Unassembled WGS sequence"/>
</dbReference>
<evidence type="ECO:0000313" key="1">
    <source>
        <dbReference type="EMBL" id="MED6140019.1"/>
    </source>
</evidence>
<protein>
    <submittedName>
        <fullName evidence="1">Uncharacterized protein</fullName>
    </submittedName>
</protein>
<accession>A0ABU6SUA7</accession>
<sequence>MPNEPSSTQGHGRFCIRECCVFGVEKYSHMPSTSSLAPVLHTSRGGARLQAWNWVSEQQWPINAEKVSELPLGEQGSSGELVCRHQRRLTHLPRWCICHPELHILIRCYQS</sequence>
<keyword evidence="2" id="KW-1185">Reference proteome</keyword>
<dbReference type="EMBL" id="JASCZI010062074">
    <property type="protein sequence ID" value="MED6140019.1"/>
    <property type="molecule type" value="Genomic_DNA"/>
</dbReference>